<dbReference type="STRING" id="9749.A0A2Y9P9G0"/>
<accession>A0A2Y9P9G0</accession>
<sequence>MYRILQVAVNSPACSEKTIILQVLGPVSSDWENLTSSSVVPENHHHFHSYLLRVLRRLAANCKNSRNRWKCVFFPHSKGHPGDLPHIVSLTAAEQGAVLHEEKEHQTKRILAVLARCPSSLPGSRDENNPIYIAPAMNGPVKCPERTLKEKKFFKLTGDILVQILFLILLMTAVYSAHNSNRFYLRQAIHKSFPYRFSEIKLLKHSYPWASSTVLPNLYRDYRVLFQFNLLFGWSISDYRTCLSSAVTVVGLLMGISHHKEVIALNPVLSSFLILLTSAVLMVFVINLFVSAILMTFGKERKSFKTQKEAALMVMLLLKLSSLLGIQQHQNT</sequence>
<dbReference type="GO" id="GO:0050982">
    <property type="term" value="P:detection of mechanical stimulus"/>
    <property type="evidence" value="ECO:0007669"/>
    <property type="project" value="TreeGrafter"/>
</dbReference>
<dbReference type="GeneID" id="111179559"/>
<protein>
    <submittedName>
        <fullName evidence="3">Polycystic kidney disease protein 1-like 3</fullName>
    </submittedName>
</protein>
<dbReference type="InterPro" id="IPR051223">
    <property type="entry name" value="Polycystin"/>
</dbReference>
<dbReference type="KEGG" id="dle:111179559"/>
<gene>
    <name evidence="3" type="primary">PKD1L3</name>
</gene>
<keyword evidence="1" id="KW-0472">Membrane</keyword>
<dbReference type="Proteomes" id="UP000248483">
    <property type="component" value="Unplaced"/>
</dbReference>
<keyword evidence="2" id="KW-1185">Reference proteome</keyword>
<reference evidence="3" key="1">
    <citation type="submission" date="2025-08" db="UniProtKB">
        <authorList>
            <consortium name="RefSeq"/>
        </authorList>
    </citation>
    <scope>IDENTIFICATION</scope>
    <source>
        <tissue evidence="3">Blood</tissue>
    </source>
</reference>
<feature type="transmembrane region" description="Helical" evidence="1">
    <location>
        <begin position="156"/>
        <end position="177"/>
    </location>
</feature>
<dbReference type="AlphaFoldDB" id="A0A2Y9P9G0"/>
<keyword evidence="1" id="KW-0812">Transmembrane</keyword>
<evidence type="ECO:0000313" key="2">
    <source>
        <dbReference type="Proteomes" id="UP000248483"/>
    </source>
</evidence>
<name>A0A2Y9P9G0_DELLE</name>
<dbReference type="PANTHER" id="PTHR10877:SF136">
    <property type="entry name" value="POLYCYSTIN-1-LIKE PROTEIN 3"/>
    <property type="match status" value="1"/>
</dbReference>
<dbReference type="GO" id="GO:0016020">
    <property type="term" value="C:membrane"/>
    <property type="evidence" value="ECO:0007669"/>
    <property type="project" value="TreeGrafter"/>
</dbReference>
<feature type="transmembrane region" description="Helical" evidence="1">
    <location>
        <begin position="272"/>
        <end position="298"/>
    </location>
</feature>
<dbReference type="CTD" id="342372"/>
<evidence type="ECO:0000256" key="1">
    <source>
        <dbReference type="SAM" id="Phobius"/>
    </source>
</evidence>
<dbReference type="GO" id="GO:0005262">
    <property type="term" value="F:calcium channel activity"/>
    <property type="evidence" value="ECO:0007669"/>
    <property type="project" value="TreeGrafter"/>
</dbReference>
<dbReference type="PANTHER" id="PTHR10877">
    <property type="entry name" value="POLYCYSTIN FAMILY MEMBER"/>
    <property type="match status" value="1"/>
</dbReference>
<dbReference type="InParanoid" id="A0A2Y9P9G0"/>
<proteinExistence type="predicted"/>
<evidence type="ECO:0000313" key="3">
    <source>
        <dbReference type="RefSeq" id="XP_022439008.1"/>
    </source>
</evidence>
<keyword evidence="1" id="KW-1133">Transmembrane helix</keyword>
<organism evidence="2 3">
    <name type="scientific">Delphinapterus leucas</name>
    <name type="common">Beluga whale</name>
    <dbReference type="NCBI Taxonomy" id="9749"/>
    <lineage>
        <taxon>Eukaryota</taxon>
        <taxon>Metazoa</taxon>
        <taxon>Chordata</taxon>
        <taxon>Craniata</taxon>
        <taxon>Vertebrata</taxon>
        <taxon>Euteleostomi</taxon>
        <taxon>Mammalia</taxon>
        <taxon>Eutheria</taxon>
        <taxon>Laurasiatheria</taxon>
        <taxon>Artiodactyla</taxon>
        <taxon>Whippomorpha</taxon>
        <taxon>Cetacea</taxon>
        <taxon>Odontoceti</taxon>
        <taxon>Monodontidae</taxon>
        <taxon>Delphinapterus</taxon>
    </lineage>
</organism>
<dbReference type="RefSeq" id="XP_022439008.1">
    <property type="nucleotide sequence ID" value="XM_022583300.2"/>
</dbReference>